<protein>
    <submittedName>
        <fullName evidence="1">Uncharacterized protein</fullName>
    </submittedName>
</protein>
<sequence>MNTQTSGEQYEPVVARLADGGFVITWNDQYADANSYGVKAQIYNANGAKVGAEFLVNTSTSHEQTNPSIASLANGNFVIAWCDNSGSLGDSSDWAIKAQIYTMAGAKVGDEFLVNTATNAAQCNPRMASLANGNFVIAWWDYSGQMGDGSDGGLVAQIYSASGQKIGANFAVNALTVELR</sequence>
<organism evidence="1 2">
    <name type="scientific">Novosphingobium umbonatum</name>
    <dbReference type="NCBI Taxonomy" id="1908524"/>
    <lineage>
        <taxon>Bacteria</taxon>
        <taxon>Pseudomonadati</taxon>
        <taxon>Pseudomonadota</taxon>
        <taxon>Alphaproteobacteria</taxon>
        <taxon>Sphingomonadales</taxon>
        <taxon>Sphingomonadaceae</taxon>
        <taxon>Novosphingobium</taxon>
    </lineage>
</organism>
<name>A0A437N3N1_9SPHN</name>
<proteinExistence type="predicted"/>
<dbReference type="Proteomes" id="UP000282837">
    <property type="component" value="Unassembled WGS sequence"/>
</dbReference>
<evidence type="ECO:0000313" key="2">
    <source>
        <dbReference type="Proteomes" id="UP000282837"/>
    </source>
</evidence>
<comment type="caution">
    <text evidence="1">The sequence shown here is derived from an EMBL/GenBank/DDBJ whole genome shotgun (WGS) entry which is preliminary data.</text>
</comment>
<accession>A0A437N3N1</accession>
<gene>
    <name evidence="1" type="ORF">EOE18_12025</name>
</gene>
<dbReference type="EMBL" id="SACO01000008">
    <property type="protein sequence ID" value="RVU04510.1"/>
    <property type="molecule type" value="Genomic_DNA"/>
</dbReference>
<evidence type="ECO:0000313" key="1">
    <source>
        <dbReference type="EMBL" id="RVU04510.1"/>
    </source>
</evidence>
<reference evidence="1 2" key="1">
    <citation type="submission" date="2019-01" db="EMBL/GenBank/DDBJ databases">
        <authorList>
            <person name="Chen W.-M."/>
        </authorList>
    </citation>
    <scope>NUCLEOTIDE SEQUENCE [LARGE SCALE GENOMIC DNA]</scope>
    <source>
        <strain evidence="1 2">FSY-9</strain>
    </source>
</reference>
<keyword evidence="2" id="KW-1185">Reference proteome</keyword>
<dbReference type="AlphaFoldDB" id="A0A437N3N1"/>